<dbReference type="Gene3D" id="3.40.50.720">
    <property type="entry name" value="NAD(P)-binding Rossmann-like Domain"/>
    <property type="match status" value="1"/>
</dbReference>
<gene>
    <name evidence="6" type="ORF">EPA93_10970</name>
</gene>
<evidence type="ECO:0000313" key="6">
    <source>
        <dbReference type="EMBL" id="QBD76502.1"/>
    </source>
</evidence>
<dbReference type="SUPFAM" id="SSF50129">
    <property type="entry name" value="GroES-like"/>
    <property type="match status" value="1"/>
</dbReference>
<comment type="cofactor">
    <cofactor evidence="4">
        <name>Zn(2+)</name>
        <dbReference type="ChEBI" id="CHEBI:29105"/>
    </cofactor>
</comment>
<dbReference type="OrthoDB" id="9766898at2"/>
<dbReference type="InterPro" id="IPR013149">
    <property type="entry name" value="ADH-like_C"/>
</dbReference>
<dbReference type="PROSITE" id="PS00059">
    <property type="entry name" value="ADH_ZINC"/>
    <property type="match status" value="1"/>
</dbReference>
<dbReference type="KEGG" id="kbs:EPA93_10970"/>
<protein>
    <recommendedName>
        <fullName evidence="5">Enoyl reductase (ER) domain-containing protein</fullName>
    </recommendedName>
</protein>
<dbReference type="InterPro" id="IPR036291">
    <property type="entry name" value="NAD(P)-bd_dom_sf"/>
</dbReference>
<evidence type="ECO:0000256" key="4">
    <source>
        <dbReference type="RuleBase" id="RU361277"/>
    </source>
</evidence>
<feature type="domain" description="Enoyl reductase (ER)" evidence="5">
    <location>
        <begin position="10"/>
        <end position="340"/>
    </location>
</feature>
<evidence type="ECO:0000256" key="2">
    <source>
        <dbReference type="ARBA" id="ARBA00022833"/>
    </source>
</evidence>
<dbReference type="GO" id="GO:0008270">
    <property type="term" value="F:zinc ion binding"/>
    <property type="evidence" value="ECO:0007669"/>
    <property type="project" value="InterPro"/>
</dbReference>
<dbReference type="EMBL" id="CP035758">
    <property type="protein sequence ID" value="QBD76502.1"/>
    <property type="molecule type" value="Genomic_DNA"/>
</dbReference>
<name>A0A4P6JN72_KTERU</name>
<dbReference type="InterPro" id="IPR020843">
    <property type="entry name" value="ER"/>
</dbReference>
<dbReference type="Proteomes" id="UP000290365">
    <property type="component" value="Chromosome"/>
</dbReference>
<evidence type="ECO:0000256" key="3">
    <source>
        <dbReference type="ARBA" id="ARBA00023002"/>
    </source>
</evidence>
<dbReference type="InterPro" id="IPR050129">
    <property type="entry name" value="Zn_alcohol_dh"/>
</dbReference>
<evidence type="ECO:0000259" key="5">
    <source>
        <dbReference type="SMART" id="SM00829"/>
    </source>
</evidence>
<dbReference type="Gene3D" id="3.90.180.10">
    <property type="entry name" value="Medium-chain alcohol dehydrogenases, catalytic domain"/>
    <property type="match status" value="1"/>
</dbReference>
<keyword evidence="2 4" id="KW-0862">Zinc</keyword>
<dbReference type="PANTHER" id="PTHR43401">
    <property type="entry name" value="L-THREONINE 3-DEHYDROGENASE"/>
    <property type="match status" value="1"/>
</dbReference>
<dbReference type="AlphaFoldDB" id="A0A4P6JN72"/>
<dbReference type="InterPro" id="IPR013154">
    <property type="entry name" value="ADH-like_N"/>
</dbReference>
<reference evidence="6 7" key="1">
    <citation type="submission" date="2019-01" db="EMBL/GenBank/DDBJ databases">
        <title>Ktedonosporobacter rubrisoli SCAWS-G2.</title>
        <authorList>
            <person name="Huang Y."/>
            <person name="Yan B."/>
        </authorList>
    </citation>
    <scope>NUCLEOTIDE SEQUENCE [LARGE SCALE GENOMIC DNA]</scope>
    <source>
        <strain evidence="6 7">SCAWS-G2</strain>
    </source>
</reference>
<keyword evidence="3" id="KW-0560">Oxidoreductase</keyword>
<evidence type="ECO:0000256" key="1">
    <source>
        <dbReference type="ARBA" id="ARBA00022723"/>
    </source>
</evidence>
<evidence type="ECO:0000313" key="7">
    <source>
        <dbReference type="Proteomes" id="UP000290365"/>
    </source>
</evidence>
<dbReference type="Pfam" id="PF00107">
    <property type="entry name" value="ADH_zinc_N"/>
    <property type="match status" value="1"/>
</dbReference>
<dbReference type="InterPro" id="IPR011032">
    <property type="entry name" value="GroES-like_sf"/>
</dbReference>
<accession>A0A4P6JN72</accession>
<keyword evidence="7" id="KW-1185">Reference proteome</keyword>
<sequence length="357" mass="38361">MQAFVFYQPGDARLEDVPVPQPGSGELLVKIGTALTCGTDLKTYRRGHPNIFKTLPSPFGHEFSGTIVSVGEGVERFQVGQRVVAVNSAPCGECYYCRIHRESMCENLNYLNGAYAEYIVIPERIVRRNTYVLPDHLSFAEAALLEPLACAVHGVDEVNVQLGDTVVVNGAGPIGLMFTNLAALQGARVISCDLSEERLAAARHFGAAETINVSQVADQVEAVLALTDEGRGVDIAIEAVGLPEVWEKTIRMTRKGGLVLLFGGAKSGTSISVDTVLLHYSELTIKGIFHHTPKHVKLAFDLICSGKVRARDYITANKPLSEAVNALELVGQQRGIKYAIVPPEGTPAPLGALATSK</sequence>
<comment type="similarity">
    <text evidence="4">Belongs to the zinc-containing alcohol dehydrogenase family.</text>
</comment>
<dbReference type="RefSeq" id="WP_129887348.1">
    <property type="nucleotide sequence ID" value="NZ_CP035758.1"/>
</dbReference>
<dbReference type="SUPFAM" id="SSF51735">
    <property type="entry name" value="NAD(P)-binding Rossmann-fold domains"/>
    <property type="match status" value="1"/>
</dbReference>
<dbReference type="Pfam" id="PF08240">
    <property type="entry name" value="ADH_N"/>
    <property type="match status" value="1"/>
</dbReference>
<dbReference type="InterPro" id="IPR002328">
    <property type="entry name" value="ADH_Zn_CS"/>
</dbReference>
<dbReference type="GO" id="GO:0016491">
    <property type="term" value="F:oxidoreductase activity"/>
    <property type="evidence" value="ECO:0007669"/>
    <property type="project" value="UniProtKB-KW"/>
</dbReference>
<organism evidence="6 7">
    <name type="scientific">Ktedonosporobacter rubrisoli</name>
    <dbReference type="NCBI Taxonomy" id="2509675"/>
    <lineage>
        <taxon>Bacteria</taxon>
        <taxon>Bacillati</taxon>
        <taxon>Chloroflexota</taxon>
        <taxon>Ktedonobacteria</taxon>
        <taxon>Ktedonobacterales</taxon>
        <taxon>Ktedonosporobacteraceae</taxon>
        <taxon>Ktedonosporobacter</taxon>
    </lineage>
</organism>
<dbReference type="SMART" id="SM00829">
    <property type="entry name" value="PKS_ER"/>
    <property type="match status" value="1"/>
</dbReference>
<keyword evidence="1 4" id="KW-0479">Metal-binding</keyword>
<proteinExistence type="inferred from homology"/>
<dbReference type="PANTHER" id="PTHR43401:SF2">
    <property type="entry name" value="L-THREONINE 3-DEHYDROGENASE"/>
    <property type="match status" value="1"/>
</dbReference>